<keyword evidence="5 10" id="KW-0732">Signal</keyword>
<keyword evidence="7" id="KW-0119">Carbohydrate metabolism</keyword>
<evidence type="ECO:0000256" key="4">
    <source>
        <dbReference type="ARBA" id="ARBA00022651"/>
    </source>
</evidence>
<evidence type="ECO:0000256" key="9">
    <source>
        <dbReference type="ARBA" id="ARBA00034075"/>
    </source>
</evidence>
<dbReference type="InterPro" id="IPR029058">
    <property type="entry name" value="AB_hydrolase_fold"/>
</dbReference>
<evidence type="ECO:0000313" key="12">
    <source>
        <dbReference type="Proteomes" id="UP001320420"/>
    </source>
</evidence>
<dbReference type="PANTHER" id="PTHR38050:SF2">
    <property type="entry name" value="FERULOYL ESTERASE C-RELATED"/>
    <property type="match status" value="1"/>
</dbReference>
<comment type="catalytic activity">
    <reaction evidence="9">
        <text>feruloyl-polysaccharide + H2O = ferulate + polysaccharide.</text>
        <dbReference type="EC" id="3.1.1.73"/>
    </reaction>
</comment>
<dbReference type="InterPro" id="IPR043595">
    <property type="entry name" value="FaeB/C/D"/>
</dbReference>
<sequence>MLGINTLATGVLAVAAVATAKPHSLMRAAAAAGSAGCGKQPPIQPGQWQSGETDQGRVYRYFLPATYDASVPAPLILSFHGAGCTIDDRVQEDRLSKARFNTDHVVVYLQGAAVDPDDPGSTEWYGAPDVKTDADLGFTADVLDAVEAALCVDTRRVYATGQSQGGGFVGRLACDWDLSRRIAAFAPVAGAFYNAAIDVEGDCDPVTMQNACDAGRADIPILELHGGNDHTINFHGDWRQGACLPAIRHWAKDWARRDGLDLDDRESDVAGTDGGQKWVYGNGLVTLVKAGDDVGHVWMSKDKGNADIEASEWVMDFFRKHSL</sequence>
<evidence type="ECO:0000256" key="8">
    <source>
        <dbReference type="ARBA" id="ARBA00023326"/>
    </source>
</evidence>
<evidence type="ECO:0000256" key="10">
    <source>
        <dbReference type="SAM" id="SignalP"/>
    </source>
</evidence>
<dbReference type="Gene3D" id="3.40.50.1820">
    <property type="entry name" value="alpha/beta hydrolase"/>
    <property type="match status" value="1"/>
</dbReference>
<protein>
    <recommendedName>
        <fullName evidence="2">feruloyl esterase</fullName>
        <ecNumber evidence="2">3.1.1.73</ecNumber>
    </recommendedName>
</protein>
<organism evidence="11 12">
    <name type="scientific">Diatrype stigma</name>
    <dbReference type="NCBI Taxonomy" id="117547"/>
    <lineage>
        <taxon>Eukaryota</taxon>
        <taxon>Fungi</taxon>
        <taxon>Dikarya</taxon>
        <taxon>Ascomycota</taxon>
        <taxon>Pezizomycotina</taxon>
        <taxon>Sordariomycetes</taxon>
        <taxon>Xylariomycetidae</taxon>
        <taxon>Xylariales</taxon>
        <taxon>Diatrypaceae</taxon>
        <taxon>Diatrype</taxon>
    </lineage>
</organism>
<evidence type="ECO:0000256" key="6">
    <source>
        <dbReference type="ARBA" id="ARBA00022801"/>
    </source>
</evidence>
<evidence type="ECO:0000256" key="2">
    <source>
        <dbReference type="ARBA" id="ARBA00013091"/>
    </source>
</evidence>
<keyword evidence="6" id="KW-0378">Hydrolase</keyword>
<dbReference type="Proteomes" id="UP001320420">
    <property type="component" value="Unassembled WGS sequence"/>
</dbReference>
<evidence type="ECO:0000256" key="1">
    <source>
        <dbReference type="ARBA" id="ARBA00004613"/>
    </source>
</evidence>
<feature type="chain" id="PRO_5043018888" description="feruloyl esterase" evidence="10">
    <location>
        <begin position="21"/>
        <end position="323"/>
    </location>
</feature>
<dbReference type="GO" id="GO:0030600">
    <property type="term" value="F:feruloyl esterase activity"/>
    <property type="evidence" value="ECO:0007669"/>
    <property type="project" value="UniProtKB-EC"/>
</dbReference>
<comment type="subcellular location">
    <subcellularLocation>
        <location evidence="1">Secreted</location>
    </subcellularLocation>
</comment>
<dbReference type="EC" id="3.1.1.73" evidence="2"/>
<dbReference type="GO" id="GO:0005576">
    <property type="term" value="C:extracellular region"/>
    <property type="evidence" value="ECO:0007669"/>
    <property type="project" value="UniProtKB-SubCell"/>
</dbReference>
<dbReference type="GO" id="GO:0045493">
    <property type="term" value="P:xylan catabolic process"/>
    <property type="evidence" value="ECO:0007669"/>
    <property type="project" value="UniProtKB-KW"/>
</dbReference>
<dbReference type="EMBL" id="JAKJXP020000034">
    <property type="protein sequence ID" value="KAK7752842.1"/>
    <property type="molecule type" value="Genomic_DNA"/>
</dbReference>
<keyword evidence="3" id="KW-0964">Secreted</keyword>
<reference evidence="11 12" key="1">
    <citation type="submission" date="2024-02" db="EMBL/GenBank/DDBJ databases">
        <title>De novo assembly and annotation of 12 fungi associated with fruit tree decline syndrome in Ontario, Canada.</title>
        <authorList>
            <person name="Sulman M."/>
            <person name="Ellouze W."/>
            <person name="Ilyukhin E."/>
        </authorList>
    </citation>
    <scope>NUCLEOTIDE SEQUENCE [LARGE SCALE GENOMIC DNA]</scope>
    <source>
        <strain evidence="11 12">M11/M66-122</strain>
    </source>
</reference>
<evidence type="ECO:0000256" key="7">
    <source>
        <dbReference type="ARBA" id="ARBA00023277"/>
    </source>
</evidence>
<feature type="signal peptide" evidence="10">
    <location>
        <begin position="1"/>
        <end position="20"/>
    </location>
</feature>
<evidence type="ECO:0000313" key="11">
    <source>
        <dbReference type="EMBL" id="KAK7752842.1"/>
    </source>
</evidence>
<name>A0AAN9UTB0_9PEZI</name>
<accession>A0AAN9UTB0</accession>
<comment type="caution">
    <text evidence="11">The sequence shown here is derived from an EMBL/GenBank/DDBJ whole genome shotgun (WGS) entry which is preliminary data.</text>
</comment>
<evidence type="ECO:0000256" key="5">
    <source>
        <dbReference type="ARBA" id="ARBA00022729"/>
    </source>
</evidence>
<keyword evidence="12" id="KW-1185">Reference proteome</keyword>
<dbReference type="PANTHER" id="PTHR38050">
    <property type="match status" value="1"/>
</dbReference>
<evidence type="ECO:0000256" key="3">
    <source>
        <dbReference type="ARBA" id="ARBA00022525"/>
    </source>
</evidence>
<gene>
    <name evidence="11" type="ORF">SLS62_005184</name>
</gene>
<proteinExistence type="predicted"/>
<keyword evidence="4" id="KW-0858">Xylan degradation</keyword>
<dbReference type="AlphaFoldDB" id="A0AAN9UTB0"/>
<keyword evidence="8" id="KW-0624">Polysaccharide degradation</keyword>
<dbReference type="SUPFAM" id="SSF53474">
    <property type="entry name" value="alpha/beta-Hydrolases"/>
    <property type="match status" value="1"/>
</dbReference>